<evidence type="ECO:0000313" key="1">
    <source>
        <dbReference type="EMBL" id="RIB09247.1"/>
    </source>
</evidence>
<dbReference type="OrthoDB" id="2418574at2759"/>
<accession>A0A397UJF2</accession>
<dbReference type="Proteomes" id="UP000266673">
    <property type="component" value="Unassembled WGS sequence"/>
</dbReference>
<keyword evidence="2" id="KW-1185">Reference proteome</keyword>
<organism evidence="1 2">
    <name type="scientific">Gigaspora rosea</name>
    <dbReference type="NCBI Taxonomy" id="44941"/>
    <lineage>
        <taxon>Eukaryota</taxon>
        <taxon>Fungi</taxon>
        <taxon>Fungi incertae sedis</taxon>
        <taxon>Mucoromycota</taxon>
        <taxon>Glomeromycotina</taxon>
        <taxon>Glomeromycetes</taxon>
        <taxon>Diversisporales</taxon>
        <taxon>Gigasporaceae</taxon>
        <taxon>Gigaspora</taxon>
    </lineage>
</organism>
<name>A0A397UJF2_9GLOM</name>
<dbReference type="EMBL" id="QKWP01001399">
    <property type="protein sequence ID" value="RIB09247.1"/>
    <property type="molecule type" value="Genomic_DNA"/>
</dbReference>
<protein>
    <submittedName>
        <fullName evidence="1">Uncharacterized protein</fullName>
    </submittedName>
</protein>
<comment type="caution">
    <text evidence="1">The sequence shown here is derived from an EMBL/GenBank/DDBJ whole genome shotgun (WGS) entry which is preliminary data.</text>
</comment>
<reference evidence="1 2" key="1">
    <citation type="submission" date="2018-06" db="EMBL/GenBank/DDBJ databases">
        <title>Comparative genomics reveals the genomic features of Rhizophagus irregularis, R. cerebriforme, R. diaphanum and Gigaspora rosea, and their symbiotic lifestyle signature.</title>
        <authorList>
            <person name="Morin E."/>
            <person name="San Clemente H."/>
            <person name="Chen E.C.H."/>
            <person name="De La Providencia I."/>
            <person name="Hainaut M."/>
            <person name="Kuo A."/>
            <person name="Kohler A."/>
            <person name="Murat C."/>
            <person name="Tang N."/>
            <person name="Roy S."/>
            <person name="Loubradou J."/>
            <person name="Henrissat B."/>
            <person name="Grigoriev I.V."/>
            <person name="Corradi N."/>
            <person name="Roux C."/>
            <person name="Martin F.M."/>
        </authorList>
    </citation>
    <scope>NUCLEOTIDE SEQUENCE [LARGE SCALE GENOMIC DNA]</scope>
    <source>
        <strain evidence="1 2">DAOM 194757</strain>
    </source>
</reference>
<dbReference type="AlphaFoldDB" id="A0A397UJF2"/>
<sequence>MVNRIKGWTSGNKVVDNCIKEFQLKATEYENIIEWIPFNKGSSQAYSSMVDLVNKKIDHDYNLNQKDLKLQPSIFFRVF</sequence>
<gene>
    <name evidence="1" type="ORF">C2G38_2209430</name>
</gene>
<proteinExistence type="predicted"/>
<evidence type="ECO:0000313" key="2">
    <source>
        <dbReference type="Proteomes" id="UP000266673"/>
    </source>
</evidence>